<dbReference type="InterPro" id="IPR036866">
    <property type="entry name" value="RibonucZ/Hydroxyglut_hydro"/>
</dbReference>
<keyword evidence="1" id="KW-0732">Signal</keyword>
<sequence>MMKFLILSLPILCLLSAPAEVYGGSSDRKLKIYHYSSPENALSSVSTLIVGNKEAMVVDPPFLNSAARGLISFIQKKTRLPVTKVFSTHEHPDHFFGGTELLKVFRKADMLASPGVAKKISEVVQSKVAQWTPTYGKQEIPQSPALPRPYERTIIRLKGNTNEPIHLLQPLQGDVDDLTVLWVPSQRTVITGDLVYAGNEHVWLAEAEAPINRDNWISSITFLQSLKPKRVIGGHVPSEVKPSVSDLQATKDYVSYFNNEVYGKDLSEKEIYAKMSAKFPTRQSLMTLNITAQTYGRKGN</sequence>
<proteinExistence type="predicted"/>
<protein>
    <recommendedName>
        <fullName evidence="2">Metallo-beta-lactamase domain-containing protein</fullName>
    </recommendedName>
</protein>
<reference evidence="3 4" key="1">
    <citation type="submission" date="2023-04" db="EMBL/GenBank/DDBJ databases">
        <title>Genome of Basidiobolus ranarum AG-B5.</title>
        <authorList>
            <person name="Stajich J.E."/>
            <person name="Carter-House D."/>
            <person name="Gryganskyi A."/>
        </authorList>
    </citation>
    <scope>NUCLEOTIDE SEQUENCE [LARGE SCALE GENOMIC DNA]</scope>
    <source>
        <strain evidence="3 4">AG-B5</strain>
    </source>
</reference>
<dbReference type="Gene3D" id="3.60.15.10">
    <property type="entry name" value="Ribonuclease Z/Hydroxyacylglutathione hydrolase-like"/>
    <property type="match status" value="1"/>
</dbReference>
<keyword evidence="4" id="KW-1185">Reference proteome</keyword>
<dbReference type="SUPFAM" id="SSF56281">
    <property type="entry name" value="Metallo-hydrolase/oxidoreductase"/>
    <property type="match status" value="1"/>
</dbReference>
<dbReference type="PANTHER" id="PTHR42951">
    <property type="entry name" value="METALLO-BETA-LACTAMASE DOMAIN-CONTAINING"/>
    <property type="match status" value="1"/>
</dbReference>
<dbReference type="Pfam" id="PF00753">
    <property type="entry name" value="Lactamase_B"/>
    <property type="match status" value="1"/>
</dbReference>
<gene>
    <name evidence="3" type="ORF">K7432_014406</name>
</gene>
<feature type="signal peptide" evidence="1">
    <location>
        <begin position="1"/>
        <end position="23"/>
    </location>
</feature>
<dbReference type="SMART" id="SM00849">
    <property type="entry name" value="Lactamase_B"/>
    <property type="match status" value="1"/>
</dbReference>
<name>A0ABR2WHN8_9FUNG</name>
<dbReference type="PANTHER" id="PTHR42951:SF14">
    <property type="entry name" value="METALLO-BETA-LACTAMASE SUPERFAMILY PROTEIN"/>
    <property type="match status" value="1"/>
</dbReference>
<feature type="domain" description="Metallo-beta-lactamase" evidence="2">
    <location>
        <begin position="43"/>
        <end position="235"/>
    </location>
</feature>
<comment type="caution">
    <text evidence="3">The sequence shown here is derived from an EMBL/GenBank/DDBJ whole genome shotgun (WGS) entry which is preliminary data.</text>
</comment>
<dbReference type="Proteomes" id="UP001479436">
    <property type="component" value="Unassembled WGS sequence"/>
</dbReference>
<feature type="chain" id="PRO_5046578753" description="Metallo-beta-lactamase domain-containing protein" evidence="1">
    <location>
        <begin position="24"/>
        <end position="300"/>
    </location>
</feature>
<accession>A0ABR2WHN8</accession>
<dbReference type="InterPro" id="IPR050855">
    <property type="entry name" value="NDM-1-like"/>
</dbReference>
<organism evidence="3 4">
    <name type="scientific">Basidiobolus ranarum</name>
    <dbReference type="NCBI Taxonomy" id="34480"/>
    <lineage>
        <taxon>Eukaryota</taxon>
        <taxon>Fungi</taxon>
        <taxon>Fungi incertae sedis</taxon>
        <taxon>Zoopagomycota</taxon>
        <taxon>Entomophthoromycotina</taxon>
        <taxon>Basidiobolomycetes</taxon>
        <taxon>Basidiobolales</taxon>
        <taxon>Basidiobolaceae</taxon>
        <taxon>Basidiobolus</taxon>
    </lineage>
</organism>
<evidence type="ECO:0000256" key="1">
    <source>
        <dbReference type="SAM" id="SignalP"/>
    </source>
</evidence>
<dbReference type="EMBL" id="JASJQH010001623">
    <property type="protein sequence ID" value="KAK9761019.1"/>
    <property type="molecule type" value="Genomic_DNA"/>
</dbReference>
<evidence type="ECO:0000259" key="2">
    <source>
        <dbReference type="SMART" id="SM00849"/>
    </source>
</evidence>
<evidence type="ECO:0000313" key="4">
    <source>
        <dbReference type="Proteomes" id="UP001479436"/>
    </source>
</evidence>
<evidence type="ECO:0000313" key="3">
    <source>
        <dbReference type="EMBL" id="KAK9761019.1"/>
    </source>
</evidence>
<dbReference type="InterPro" id="IPR001279">
    <property type="entry name" value="Metallo-B-lactamas"/>
</dbReference>
<dbReference type="CDD" id="cd07739">
    <property type="entry name" value="metallo-hydrolase-like_MBL-fold"/>
    <property type="match status" value="1"/>
</dbReference>